<evidence type="ECO:0000259" key="5">
    <source>
        <dbReference type="Pfam" id="PF00263"/>
    </source>
</evidence>
<evidence type="ECO:0000256" key="1">
    <source>
        <dbReference type="RuleBase" id="RU004003"/>
    </source>
</evidence>
<dbReference type="InterPro" id="IPR004846">
    <property type="entry name" value="T2SS/T3SS_dom"/>
</dbReference>
<keyword evidence="2" id="KW-0175">Coiled coil</keyword>
<dbReference type="Gene3D" id="3.30.1370.120">
    <property type="match status" value="1"/>
</dbReference>
<proteinExistence type="inferred from homology"/>
<dbReference type="OrthoDB" id="9816579at2"/>
<comment type="similarity">
    <text evidence="1">Belongs to the bacterial secretin family.</text>
</comment>
<feature type="domain" description="Type II/III secretion system secretin-like" evidence="5">
    <location>
        <begin position="498"/>
        <end position="663"/>
    </location>
</feature>
<feature type="coiled-coil region" evidence="2">
    <location>
        <begin position="21"/>
        <end position="48"/>
    </location>
</feature>
<feature type="signal peptide" evidence="4">
    <location>
        <begin position="1"/>
        <end position="21"/>
    </location>
</feature>
<dbReference type="RefSeq" id="WP_014373663.1">
    <property type="nucleotide sequence ID" value="NC_016940.1"/>
</dbReference>
<name>H6L0J0_SAPGL</name>
<reference evidence="6 7" key="1">
    <citation type="journal article" date="2012" name="Stand. Genomic Sci.">
        <title>Complete genome sequencing and analysis of Saprospira grandis str. Lewin, a predatory marine bacterium.</title>
        <authorList>
            <person name="Saw J.H."/>
            <person name="Yuryev A."/>
            <person name="Kanbe M."/>
            <person name="Hou S."/>
            <person name="Young A.G."/>
            <person name="Aizawa S."/>
            <person name="Alam M."/>
        </authorList>
    </citation>
    <scope>NUCLEOTIDE SEQUENCE [LARGE SCALE GENOMIC DNA]</scope>
    <source>
        <strain evidence="6 7">Lewin</strain>
    </source>
</reference>
<dbReference type="InterPro" id="IPR038591">
    <property type="entry name" value="NolW-like_sf"/>
</dbReference>
<keyword evidence="7" id="KW-1185">Reference proteome</keyword>
<protein>
    <submittedName>
        <fullName evidence="6">Type II and III secretion system protein</fullName>
    </submittedName>
</protein>
<feature type="compositionally biased region" description="Low complexity" evidence="3">
    <location>
        <begin position="299"/>
        <end position="310"/>
    </location>
</feature>
<dbReference type="Gene3D" id="3.55.50.30">
    <property type="match status" value="1"/>
</dbReference>
<dbReference type="GO" id="GO:0015627">
    <property type="term" value="C:type II protein secretion system complex"/>
    <property type="evidence" value="ECO:0007669"/>
    <property type="project" value="TreeGrafter"/>
</dbReference>
<keyword evidence="4" id="KW-0732">Signal</keyword>
<evidence type="ECO:0000256" key="2">
    <source>
        <dbReference type="SAM" id="Coils"/>
    </source>
</evidence>
<dbReference type="PANTHER" id="PTHR30332:SF17">
    <property type="entry name" value="TYPE IV PILIATION SYSTEM PROTEIN DR_0774-RELATED"/>
    <property type="match status" value="1"/>
</dbReference>
<evidence type="ECO:0000313" key="6">
    <source>
        <dbReference type="EMBL" id="AFC23420.1"/>
    </source>
</evidence>
<evidence type="ECO:0000313" key="7">
    <source>
        <dbReference type="Proteomes" id="UP000007519"/>
    </source>
</evidence>
<dbReference type="GO" id="GO:0009306">
    <property type="term" value="P:protein secretion"/>
    <property type="evidence" value="ECO:0007669"/>
    <property type="project" value="InterPro"/>
</dbReference>
<dbReference type="KEGG" id="sgn:SGRA_0681"/>
<sequence length="664" mass="73246">MKTKGLLLLLLMLVGHIAVQAQLGEDRFELLEEQLDRFSKQETNLNKKIDISALGTVSEIITAVAQQTKLNITIDPQLQQAVVSNFSKVKIKDLLLYLCRQYDLDLAFSGSIITVFPYKKELPIPKEKELAKYNGYTNKLSLDAKAEPLDKLLRSITRSTGQNVVASKKAQQLAVSVFVEKAEVEDALRLLARANELQLSKTDEGAFYLALKEEEGDPTLAKNKNTKNRLSMGAGVDYQAIQNLSMLVTTDSFSQEQYLDIEAIDIPLLDLIQAVSIELGQNYFLFEEGGANRGRGQQRGRNNNNRQQNGTASNPAISMKLSHATYSEFLDYILTGTTLTYKLSEGIYLIGDREQEGLRTAKVVQLQNRSAQEIEKVIPSDLQERVDIQPFLELNAVLLSGAAPEVAEIEAFLQSIDKLVPVVNIELIILDVQRSLINESNLEMGLGESPASDQATLTPGVSFSFGAETINRLLNTLAGRGIVNLGRVVPNFYVSMGAVEDAGLIKTKSRPQLSTLNSHEATFTVGETRYYQETRTTVQGVQGTVTQQDINFKSVQANFTIGIRPQVSGDEQITVDITVSQSDFTGETQIGAPPAQYSRTFESALRVRNGEMIVLGGLSTKRKEESAKGAPFLARIPLLNLLGSRKKTKSDSELLIFIKPTIVY</sequence>
<evidence type="ECO:0000256" key="3">
    <source>
        <dbReference type="SAM" id="MobiDB-lite"/>
    </source>
</evidence>
<dbReference type="eggNOG" id="COG4796">
    <property type="taxonomic scope" value="Bacteria"/>
</dbReference>
<dbReference type="AlphaFoldDB" id="H6L0J0"/>
<dbReference type="HOGENOM" id="CLU_429536_0_0_10"/>
<dbReference type="InterPro" id="IPR050810">
    <property type="entry name" value="Bact_Secretion_Sys_Channel"/>
</dbReference>
<organism evidence="6 7">
    <name type="scientific">Saprospira grandis (strain Lewin)</name>
    <dbReference type="NCBI Taxonomy" id="984262"/>
    <lineage>
        <taxon>Bacteria</taxon>
        <taxon>Pseudomonadati</taxon>
        <taxon>Bacteroidota</taxon>
        <taxon>Saprospiria</taxon>
        <taxon>Saprospirales</taxon>
        <taxon>Saprospiraceae</taxon>
        <taxon>Saprospira</taxon>
    </lineage>
</organism>
<dbReference type="STRING" id="984262.SGRA_0681"/>
<evidence type="ECO:0000256" key="4">
    <source>
        <dbReference type="SAM" id="SignalP"/>
    </source>
</evidence>
<dbReference type="Pfam" id="PF00263">
    <property type="entry name" value="Secretin"/>
    <property type="match status" value="1"/>
</dbReference>
<feature type="region of interest" description="Disordered" evidence="3">
    <location>
        <begin position="291"/>
        <end position="316"/>
    </location>
</feature>
<dbReference type="EMBL" id="CP002831">
    <property type="protein sequence ID" value="AFC23420.1"/>
    <property type="molecule type" value="Genomic_DNA"/>
</dbReference>
<gene>
    <name evidence="6" type="primary">pilQ</name>
    <name evidence="6" type="ordered locus">SGRA_0681</name>
</gene>
<dbReference type="Proteomes" id="UP000007519">
    <property type="component" value="Chromosome"/>
</dbReference>
<dbReference type="PANTHER" id="PTHR30332">
    <property type="entry name" value="PROBABLE GENERAL SECRETION PATHWAY PROTEIN D"/>
    <property type="match status" value="1"/>
</dbReference>
<accession>H6L0J0</accession>
<feature type="chain" id="PRO_5003604534" evidence="4">
    <location>
        <begin position="22"/>
        <end position="664"/>
    </location>
</feature>